<dbReference type="Pfam" id="PF05050">
    <property type="entry name" value="Methyltransf_21"/>
    <property type="match status" value="1"/>
</dbReference>
<gene>
    <name evidence="3" type="ORF">ACJMK2_041490</name>
</gene>
<keyword evidence="1" id="KW-0472">Membrane</keyword>
<keyword evidence="4" id="KW-1185">Reference proteome</keyword>
<sequence length="338" mass="39280">MYLRSCKSSVMIIVKRRRIFFLLLVIIVFIVVIFEWHSDQSSVRTFPTKFSERDYVSFPVFQENTINHITRIWKPTKSRARVFDMVEDQLVKSECVLLDTPNGTTPICIYDPSNDRMISSYVKDYGTWEHDLLNATGSVFLRYPELSFFDLGCNIGVYTLYVAKLGGHVVAVDAVWTSLSLLHTSVKLGHFQKRVTIIWNAVSDVYENVTVEIPPSNVGGAHLVSKKSTDSSDFTNLVETVTLNDFIEFFKSKKVFMKMDIEGYELRALRGGQDFFESVDVRYILMEWVHHRYNDNGNKIIHILLPYGFLPYTNINQHIMLNIDRSNTWPENVFWIKR</sequence>
<dbReference type="InterPro" id="IPR052514">
    <property type="entry name" value="SAM-dependent_MTase"/>
</dbReference>
<evidence type="ECO:0000259" key="2">
    <source>
        <dbReference type="Pfam" id="PF05050"/>
    </source>
</evidence>
<dbReference type="Proteomes" id="UP001634394">
    <property type="component" value="Unassembled WGS sequence"/>
</dbReference>
<protein>
    <recommendedName>
        <fullName evidence="2">Methyltransferase FkbM domain-containing protein</fullName>
    </recommendedName>
</protein>
<dbReference type="InterPro" id="IPR029063">
    <property type="entry name" value="SAM-dependent_MTases_sf"/>
</dbReference>
<proteinExistence type="predicted"/>
<dbReference type="SUPFAM" id="SSF53335">
    <property type="entry name" value="S-adenosyl-L-methionine-dependent methyltransferases"/>
    <property type="match status" value="1"/>
</dbReference>
<reference evidence="3 4" key="1">
    <citation type="submission" date="2024-11" db="EMBL/GenBank/DDBJ databases">
        <title>Chromosome-level genome assembly of the freshwater bivalve Anodonta woodiana.</title>
        <authorList>
            <person name="Chen X."/>
        </authorList>
    </citation>
    <scope>NUCLEOTIDE SEQUENCE [LARGE SCALE GENOMIC DNA]</scope>
    <source>
        <strain evidence="3">MN2024</strain>
        <tissue evidence="3">Gills</tissue>
    </source>
</reference>
<dbReference type="PANTHER" id="PTHR34203:SF15">
    <property type="entry name" value="SLL1173 PROTEIN"/>
    <property type="match status" value="1"/>
</dbReference>
<accession>A0ABD3W839</accession>
<evidence type="ECO:0000313" key="4">
    <source>
        <dbReference type="Proteomes" id="UP001634394"/>
    </source>
</evidence>
<keyword evidence="1" id="KW-1133">Transmembrane helix</keyword>
<dbReference type="EMBL" id="JBJQND010000008">
    <property type="protein sequence ID" value="KAL3868720.1"/>
    <property type="molecule type" value="Genomic_DNA"/>
</dbReference>
<dbReference type="AlphaFoldDB" id="A0ABD3W839"/>
<name>A0ABD3W839_SINWO</name>
<comment type="caution">
    <text evidence="3">The sequence shown here is derived from an EMBL/GenBank/DDBJ whole genome shotgun (WGS) entry which is preliminary data.</text>
</comment>
<evidence type="ECO:0000313" key="3">
    <source>
        <dbReference type="EMBL" id="KAL3868720.1"/>
    </source>
</evidence>
<keyword evidence="1" id="KW-0812">Transmembrane</keyword>
<dbReference type="Gene3D" id="3.40.50.150">
    <property type="entry name" value="Vaccinia Virus protein VP39"/>
    <property type="match status" value="1"/>
</dbReference>
<evidence type="ECO:0000256" key="1">
    <source>
        <dbReference type="SAM" id="Phobius"/>
    </source>
</evidence>
<dbReference type="PANTHER" id="PTHR34203">
    <property type="entry name" value="METHYLTRANSFERASE, FKBM FAMILY PROTEIN"/>
    <property type="match status" value="1"/>
</dbReference>
<organism evidence="3 4">
    <name type="scientific">Sinanodonta woodiana</name>
    <name type="common">Chinese pond mussel</name>
    <name type="synonym">Anodonta woodiana</name>
    <dbReference type="NCBI Taxonomy" id="1069815"/>
    <lineage>
        <taxon>Eukaryota</taxon>
        <taxon>Metazoa</taxon>
        <taxon>Spiralia</taxon>
        <taxon>Lophotrochozoa</taxon>
        <taxon>Mollusca</taxon>
        <taxon>Bivalvia</taxon>
        <taxon>Autobranchia</taxon>
        <taxon>Heteroconchia</taxon>
        <taxon>Palaeoheterodonta</taxon>
        <taxon>Unionida</taxon>
        <taxon>Unionoidea</taxon>
        <taxon>Unionidae</taxon>
        <taxon>Unioninae</taxon>
        <taxon>Sinanodonta</taxon>
    </lineage>
</organism>
<dbReference type="InterPro" id="IPR006342">
    <property type="entry name" value="FkbM_mtfrase"/>
</dbReference>
<feature type="transmembrane region" description="Helical" evidence="1">
    <location>
        <begin position="20"/>
        <end position="37"/>
    </location>
</feature>
<dbReference type="NCBIfam" id="TIGR01444">
    <property type="entry name" value="fkbM_fam"/>
    <property type="match status" value="1"/>
</dbReference>
<feature type="domain" description="Methyltransferase FkbM" evidence="2">
    <location>
        <begin position="150"/>
        <end position="301"/>
    </location>
</feature>